<name>A0A4Y2VZD4_ARAVE</name>
<accession>A0A4Y2VZD4</accession>
<sequence length="70" mass="7628">MSGSRTSIWKLRKEDIVLGVKEMGLTVPADIFSRCMLVLGPEPGQEGRLWATGRCRLPVDGAAIASDVRE</sequence>
<evidence type="ECO:0000313" key="2">
    <source>
        <dbReference type="Proteomes" id="UP000499080"/>
    </source>
</evidence>
<reference evidence="1 2" key="1">
    <citation type="journal article" date="2019" name="Sci. Rep.">
        <title>Orb-weaving spider Araneus ventricosus genome elucidates the spidroin gene catalogue.</title>
        <authorList>
            <person name="Kono N."/>
            <person name="Nakamura H."/>
            <person name="Ohtoshi R."/>
            <person name="Moran D.A.P."/>
            <person name="Shinohara A."/>
            <person name="Yoshida Y."/>
            <person name="Fujiwara M."/>
            <person name="Mori M."/>
            <person name="Tomita M."/>
            <person name="Arakawa K."/>
        </authorList>
    </citation>
    <scope>NUCLEOTIDE SEQUENCE [LARGE SCALE GENOMIC DNA]</scope>
</reference>
<organism evidence="1 2">
    <name type="scientific">Araneus ventricosus</name>
    <name type="common">Orbweaver spider</name>
    <name type="synonym">Epeira ventricosa</name>
    <dbReference type="NCBI Taxonomy" id="182803"/>
    <lineage>
        <taxon>Eukaryota</taxon>
        <taxon>Metazoa</taxon>
        <taxon>Ecdysozoa</taxon>
        <taxon>Arthropoda</taxon>
        <taxon>Chelicerata</taxon>
        <taxon>Arachnida</taxon>
        <taxon>Araneae</taxon>
        <taxon>Araneomorphae</taxon>
        <taxon>Entelegynae</taxon>
        <taxon>Araneoidea</taxon>
        <taxon>Araneidae</taxon>
        <taxon>Araneus</taxon>
    </lineage>
</organism>
<dbReference type="EMBL" id="BGPR01053252">
    <property type="protein sequence ID" value="GBO30062.1"/>
    <property type="molecule type" value="Genomic_DNA"/>
</dbReference>
<protein>
    <submittedName>
        <fullName evidence="1">Uncharacterized protein</fullName>
    </submittedName>
</protein>
<keyword evidence="2" id="KW-1185">Reference proteome</keyword>
<dbReference type="Proteomes" id="UP000499080">
    <property type="component" value="Unassembled WGS sequence"/>
</dbReference>
<comment type="caution">
    <text evidence="1">The sequence shown here is derived from an EMBL/GenBank/DDBJ whole genome shotgun (WGS) entry which is preliminary data.</text>
</comment>
<proteinExistence type="predicted"/>
<dbReference type="AlphaFoldDB" id="A0A4Y2VZD4"/>
<evidence type="ECO:0000313" key="1">
    <source>
        <dbReference type="EMBL" id="GBO30062.1"/>
    </source>
</evidence>
<gene>
    <name evidence="1" type="ORF">AVEN_151214_1</name>
</gene>